<accession>A0A444JNB5</accession>
<protein>
    <submittedName>
        <fullName evidence="1">CooT family nickel-binding protein</fullName>
    </submittedName>
</protein>
<organism evidence="1 2">
    <name type="scientific">Photobacterium chitinilyticum</name>
    <dbReference type="NCBI Taxonomy" id="2485123"/>
    <lineage>
        <taxon>Bacteria</taxon>
        <taxon>Pseudomonadati</taxon>
        <taxon>Pseudomonadota</taxon>
        <taxon>Gammaproteobacteria</taxon>
        <taxon>Vibrionales</taxon>
        <taxon>Vibrionaceae</taxon>
        <taxon>Photobacterium</taxon>
    </lineage>
</organism>
<sequence>MCNVKVTLVSNGTKEIIENVTQIDFDLMEIVVTTFFEPARVLHGFKPVVVDFLEGTVVLEEQLIEE</sequence>
<evidence type="ECO:0000313" key="1">
    <source>
        <dbReference type="EMBL" id="RWX54573.1"/>
    </source>
</evidence>
<proteinExistence type="predicted"/>
<name>A0A444JNB5_9GAMM</name>
<dbReference type="AlphaFoldDB" id="A0A444JNB5"/>
<gene>
    <name evidence="1" type="ORF">EDI28_15880</name>
</gene>
<comment type="caution">
    <text evidence="1">The sequence shown here is derived from an EMBL/GenBank/DDBJ whole genome shotgun (WGS) entry which is preliminary data.</text>
</comment>
<reference evidence="1 2" key="1">
    <citation type="submission" date="2018-11" db="EMBL/GenBank/DDBJ databases">
        <title>Photobacterium sp. BEI247 sp. nov., a marine bacterium isolated from Yongle Blue Hole in the South China Sea.</title>
        <authorList>
            <person name="Wang X."/>
        </authorList>
    </citation>
    <scope>NUCLEOTIDE SEQUENCE [LARGE SCALE GENOMIC DNA]</scope>
    <source>
        <strain evidence="2">BEI247</strain>
    </source>
</reference>
<dbReference type="Proteomes" id="UP000287563">
    <property type="component" value="Unassembled WGS sequence"/>
</dbReference>
<dbReference type="EMBL" id="RJLM01000006">
    <property type="protein sequence ID" value="RWX54573.1"/>
    <property type="molecule type" value="Genomic_DNA"/>
</dbReference>
<dbReference type="OrthoDB" id="6271292at2"/>
<keyword evidence="2" id="KW-1185">Reference proteome</keyword>
<dbReference type="RefSeq" id="WP_128784844.1">
    <property type="nucleotide sequence ID" value="NZ_JAKJSG010000121.1"/>
</dbReference>
<evidence type="ECO:0000313" key="2">
    <source>
        <dbReference type="Proteomes" id="UP000287563"/>
    </source>
</evidence>